<evidence type="ECO:0000259" key="6">
    <source>
        <dbReference type="PROSITE" id="PS51194"/>
    </source>
</evidence>
<dbReference type="PROSITE" id="PS51194">
    <property type="entry name" value="HELICASE_CTER"/>
    <property type="match status" value="1"/>
</dbReference>
<protein>
    <submittedName>
        <fullName evidence="7">DNA-dependent ATPase fun30</fullName>
        <ecNumber evidence="7">3.6.4.12</ecNumber>
    </submittedName>
</protein>
<dbReference type="InterPro" id="IPR027417">
    <property type="entry name" value="P-loop_NTPase"/>
</dbReference>
<evidence type="ECO:0000313" key="8">
    <source>
        <dbReference type="Proteomes" id="UP001150925"/>
    </source>
</evidence>
<dbReference type="SMART" id="SM00487">
    <property type="entry name" value="DEXDc"/>
    <property type="match status" value="1"/>
</dbReference>
<feature type="region of interest" description="Disordered" evidence="4">
    <location>
        <begin position="736"/>
        <end position="794"/>
    </location>
</feature>
<gene>
    <name evidence="7" type="primary">FUN30</name>
    <name evidence="7" type="ORF">IWQ62_000893</name>
</gene>
<reference evidence="7" key="1">
    <citation type="submission" date="2022-07" db="EMBL/GenBank/DDBJ databases">
        <title>Phylogenomic reconstructions and comparative analyses of Kickxellomycotina fungi.</title>
        <authorList>
            <person name="Reynolds N.K."/>
            <person name="Stajich J.E."/>
            <person name="Barry K."/>
            <person name="Grigoriev I.V."/>
            <person name="Crous P."/>
            <person name="Smith M.E."/>
        </authorList>
    </citation>
    <scope>NUCLEOTIDE SEQUENCE</scope>
    <source>
        <strain evidence="7">RSA 1196</strain>
    </source>
</reference>
<dbReference type="EMBL" id="JANBPY010000105">
    <property type="protein sequence ID" value="KAJ1969012.1"/>
    <property type="molecule type" value="Genomic_DNA"/>
</dbReference>
<dbReference type="InterPro" id="IPR038718">
    <property type="entry name" value="SNF2-like_sf"/>
</dbReference>
<evidence type="ECO:0000256" key="1">
    <source>
        <dbReference type="ARBA" id="ARBA00022741"/>
    </source>
</evidence>
<feature type="compositionally biased region" description="Acidic residues" evidence="4">
    <location>
        <begin position="606"/>
        <end position="618"/>
    </location>
</feature>
<keyword evidence="8" id="KW-1185">Reference proteome</keyword>
<evidence type="ECO:0000256" key="4">
    <source>
        <dbReference type="SAM" id="MobiDB-lite"/>
    </source>
</evidence>
<name>A0A9W8E8R9_9FUNG</name>
<feature type="domain" description="Helicase C-terminal" evidence="6">
    <location>
        <begin position="992"/>
        <end position="1138"/>
    </location>
</feature>
<proteinExistence type="predicted"/>
<dbReference type="Gene3D" id="3.40.50.10810">
    <property type="entry name" value="Tandem AAA-ATPase domain"/>
    <property type="match status" value="2"/>
</dbReference>
<dbReference type="SUPFAM" id="SSF52540">
    <property type="entry name" value="P-loop containing nucleoside triphosphate hydrolases"/>
    <property type="match status" value="2"/>
</dbReference>
<dbReference type="Gene3D" id="3.40.50.300">
    <property type="entry name" value="P-loop containing nucleotide triphosphate hydrolases"/>
    <property type="match status" value="1"/>
</dbReference>
<dbReference type="SMART" id="SM00490">
    <property type="entry name" value="HELICc"/>
    <property type="match status" value="1"/>
</dbReference>
<dbReference type="InterPro" id="IPR014001">
    <property type="entry name" value="Helicase_ATP-bd"/>
</dbReference>
<dbReference type="InterPro" id="IPR049730">
    <property type="entry name" value="SNF2/RAD54-like_C"/>
</dbReference>
<dbReference type="EC" id="3.6.4.12" evidence="7"/>
<dbReference type="InterPro" id="IPR000330">
    <property type="entry name" value="SNF2_N"/>
</dbReference>
<organism evidence="7 8">
    <name type="scientific">Dispira parvispora</name>
    <dbReference type="NCBI Taxonomy" id="1520584"/>
    <lineage>
        <taxon>Eukaryota</taxon>
        <taxon>Fungi</taxon>
        <taxon>Fungi incertae sedis</taxon>
        <taxon>Zoopagomycota</taxon>
        <taxon>Kickxellomycotina</taxon>
        <taxon>Dimargaritomycetes</taxon>
        <taxon>Dimargaritales</taxon>
        <taxon>Dimargaritaceae</taxon>
        <taxon>Dispira</taxon>
    </lineage>
</organism>
<evidence type="ECO:0000256" key="3">
    <source>
        <dbReference type="ARBA" id="ARBA00022840"/>
    </source>
</evidence>
<feature type="compositionally biased region" description="Polar residues" evidence="4">
    <location>
        <begin position="165"/>
        <end position="178"/>
    </location>
</feature>
<dbReference type="GO" id="GO:0016787">
    <property type="term" value="F:hydrolase activity"/>
    <property type="evidence" value="ECO:0007669"/>
    <property type="project" value="UniProtKB-KW"/>
</dbReference>
<dbReference type="AlphaFoldDB" id="A0A9W8E8R9"/>
<evidence type="ECO:0000313" key="7">
    <source>
        <dbReference type="EMBL" id="KAJ1969012.1"/>
    </source>
</evidence>
<dbReference type="CDD" id="cd18793">
    <property type="entry name" value="SF2_C_SNF"/>
    <property type="match status" value="1"/>
</dbReference>
<dbReference type="Pfam" id="PF00176">
    <property type="entry name" value="SNF2-rel_dom"/>
    <property type="match status" value="1"/>
</dbReference>
<keyword evidence="2 7" id="KW-0378">Hydrolase</keyword>
<feature type="compositionally biased region" description="Polar residues" evidence="4">
    <location>
        <begin position="254"/>
        <end position="264"/>
    </location>
</feature>
<feature type="non-terminal residue" evidence="7">
    <location>
        <position position="1"/>
    </location>
</feature>
<dbReference type="PROSITE" id="PS51192">
    <property type="entry name" value="HELICASE_ATP_BIND_1"/>
    <property type="match status" value="1"/>
</dbReference>
<keyword evidence="1" id="KW-0547">Nucleotide-binding</keyword>
<keyword evidence="3" id="KW-0067">ATP-binding</keyword>
<dbReference type="Pfam" id="PF00271">
    <property type="entry name" value="Helicase_C"/>
    <property type="match status" value="1"/>
</dbReference>
<feature type="compositionally biased region" description="Polar residues" evidence="4">
    <location>
        <begin position="776"/>
        <end position="793"/>
    </location>
</feature>
<sequence length="1138" mass="126748">ATEYVPQSQFRGSSWRVHALLDLCQNTIHDPPPSVKSCSLLSTSPPSVAQAHQSLALQVNVHLVTILMATRDTGATKVPTVLVVESPERPSPSLTTGSTKWSQYLEKFRYRKQQNQLHQPTLDTATLDPVMSGPDCPSPSSDIIVQSGPDDDLRLLSSPLASPTRPGTTASLPLSPGQRGSTRLLSLHHYFNKPTTSRILGRSSTTAVAPTSGKPILSAHQSILGARRGLKRHRIITSSDEESDSGYPVPKLVSTATKPTGLPATSRSFFNVKPLIHTSRPSKSARITSSAELPPSGAIRTVSRNLSNKSWLTSDSESESDSTAEEALEVSSSRYDPEADIVRFFNTATMTELQTALQCSPEASQVIVTKLRPFTDMDQLRAAFRKNKSVSIAMVNYYEIISHGYRVVDQVIAQCERMAKKLQMAIGDTDPLGIPPSSTLPSPPCSVATLSTNSPTNNDWLLTQQPANLSDDFTLKNYQLFGVSWLRLLYQMNLSGILADEMGLGKTAQVIAFLGQLLHQGNEGPHLVIVPTSTLENWMREFKKFCPSLRVVSYYGNQSERANFRMDWKEAKKRQRETSSVLSALGKSSGENSGCTFKPSLSSDESHDDDDDDDEDVDSIAASESESDSDTQFTELPHVLVTTYNVSTGHKYDRLFLRNISWRTLILDEGHMIKNCCSARYQHLMALQASFRLLLTGTPLQNNLRELISLLSFILPRIFKNKFQVLQKVFSLPSNPAGVKGNHRGKSSGRKAQSDASETEPPPSSPLPSLGEDNSDTASVTSQSSAAPSTLAGQLSAERVDRAKRLLLPFVLRRRKDQVLKDLPSKHQHLVKVELTAEQRQFYDQIVQKYCQDKQDTVDLAKLRRCFYGEWDGMAPNQCSFSLDAAFTTDEEAPKKAKNSNQRIMSILMKLRKISIHPMLERSRYTDDQLRIMSKAILKVPEHCDANPDYVFEDMQVMNDFELDQLCRKHQRYLSTHCLPKDALFEAGKVQQLEKQLADSQSRGDRILLFSQFTSMLDILEHVLQARGYQYCRLDGACQATERQGRIDEYNNNPDILVFLLSTKACGVGINLTSANVVILFDIDYNPHNDKQAEDRAHRVGQLRDVHVYKYVAQATVEEYMLATALEKLKLDESVSRT</sequence>
<dbReference type="PANTHER" id="PTHR10799">
    <property type="entry name" value="SNF2/RAD54 HELICASE FAMILY"/>
    <property type="match status" value="1"/>
</dbReference>
<dbReference type="OrthoDB" id="448448at2759"/>
<feature type="region of interest" description="Disordered" evidence="4">
    <location>
        <begin position="157"/>
        <end position="178"/>
    </location>
</feature>
<feature type="domain" description="Helicase ATP-binding" evidence="5">
    <location>
        <begin position="487"/>
        <end position="717"/>
    </location>
</feature>
<dbReference type="Proteomes" id="UP001150925">
    <property type="component" value="Unassembled WGS sequence"/>
</dbReference>
<feature type="region of interest" description="Disordered" evidence="4">
    <location>
        <begin position="579"/>
        <end position="631"/>
    </location>
</feature>
<dbReference type="InterPro" id="IPR001650">
    <property type="entry name" value="Helicase_C-like"/>
</dbReference>
<dbReference type="GO" id="GO:0003678">
    <property type="term" value="F:DNA helicase activity"/>
    <property type="evidence" value="ECO:0007669"/>
    <property type="project" value="UniProtKB-EC"/>
</dbReference>
<accession>A0A9W8E8R9</accession>
<comment type="caution">
    <text evidence="7">The sequence shown here is derived from an EMBL/GenBank/DDBJ whole genome shotgun (WGS) entry which is preliminary data.</text>
</comment>
<feature type="region of interest" description="Disordered" evidence="4">
    <location>
        <begin position="236"/>
        <end position="264"/>
    </location>
</feature>
<evidence type="ECO:0000256" key="2">
    <source>
        <dbReference type="ARBA" id="ARBA00022801"/>
    </source>
</evidence>
<evidence type="ECO:0000259" key="5">
    <source>
        <dbReference type="PROSITE" id="PS51192"/>
    </source>
</evidence>
<dbReference type="GO" id="GO:0005524">
    <property type="term" value="F:ATP binding"/>
    <property type="evidence" value="ECO:0007669"/>
    <property type="project" value="InterPro"/>
</dbReference>